<dbReference type="RefSeq" id="XP_058326465.1">
    <property type="nucleotide sequence ID" value="XM_058478135.1"/>
</dbReference>
<dbReference type="Proteomes" id="UP001150941">
    <property type="component" value="Unassembled WGS sequence"/>
</dbReference>
<dbReference type="Gene3D" id="2.40.128.580">
    <property type="entry name" value="GXWXG domain"/>
    <property type="match status" value="1"/>
</dbReference>
<evidence type="ECO:0000313" key="1">
    <source>
        <dbReference type="EMBL" id="KAJ5219635.1"/>
    </source>
</evidence>
<dbReference type="GeneID" id="83205438"/>
<gene>
    <name evidence="1" type="ORF">N7468_008839</name>
</gene>
<name>A0A9W9TFJ1_9EURO</name>
<comment type="caution">
    <text evidence="1">The sequence shown here is derived from an EMBL/GenBank/DDBJ whole genome shotgun (WGS) entry which is preliminary data.</text>
</comment>
<sequence>MSHVFIRSGLDHIDSTYASLSGTPEAKYAELVKHRNFDEKELLALLDQLKPVCPENFIGIWTGSKVNTKPPQ</sequence>
<dbReference type="EMBL" id="JAPQKS010000007">
    <property type="protein sequence ID" value="KAJ5219635.1"/>
    <property type="molecule type" value="Genomic_DNA"/>
</dbReference>
<keyword evidence="2" id="KW-1185">Reference proteome</keyword>
<reference evidence="1" key="2">
    <citation type="journal article" date="2023" name="IMA Fungus">
        <title>Comparative genomic study of the Penicillium genus elucidates a diverse pangenome and 15 lateral gene transfer events.</title>
        <authorList>
            <person name="Petersen C."/>
            <person name="Sorensen T."/>
            <person name="Nielsen M.R."/>
            <person name="Sondergaard T.E."/>
            <person name="Sorensen J.L."/>
            <person name="Fitzpatrick D.A."/>
            <person name="Frisvad J.C."/>
            <person name="Nielsen K.L."/>
        </authorList>
    </citation>
    <scope>NUCLEOTIDE SEQUENCE</scope>
    <source>
        <strain evidence="1">IBT 19713</strain>
    </source>
</reference>
<dbReference type="AlphaFoldDB" id="A0A9W9TFJ1"/>
<proteinExistence type="predicted"/>
<protein>
    <submittedName>
        <fullName evidence="1">Uncharacterized protein</fullName>
    </submittedName>
</protein>
<evidence type="ECO:0000313" key="2">
    <source>
        <dbReference type="Proteomes" id="UP001150941"/>
    </source>
</evidence>
<organism evidence="1 2">
    <name type="scientific">Penicillium chermesinum</name>
    <dbReference type="NCBI Taxonomy" id="63820"/>
    <lineage>
        <taxon>Eukaryota</taxon>
        <taxon>Fungi</taxon>
        <taxon>Dikarya</taxon>
        <taxon>Ascomycota</taxon>
        <taxon>Pezizomycotina</taxon>
        <taxon>Eurotiomycetes</taxon>
        <taxon>Eurotiomycetidae</taxon>
        <taxon>Eurotiales</taxon>
        <taxon>Aspergillaceae</taxon>
        <taxon>Penicillium</taxon>
    </lineage>
</organism>
<accession>A0A9W9TFJ1</accession>
<reference evidence="1" key="1">
    <citation type="submission" date="2022-11" db="EMBL/GenBank/DDBJ databases">
        <authorList>
            <person name="Petersen C."/>
        </authorList>
    </citation>
    <scope>NUCLEOTIDE SEQUENCE</scope>
    <source>
        <strain evidence="1">IBT 19713</strain>
    </source>
</reference>